<accession>A0A3B1B5L5</accession>
<proteinExistence type="predicted"/>
<name>A0A3B1B5L5_9ZZZZ</name>
<gene>
    <name evidence="1" type="ORF">MNBD_ALPHA03-1222</name>
</gene>
<reference evidence="1" key="1">
    <citation type="submission" date="2018-06" db="EMBL/GenBank/DDBJ databases">
        <authorList>
            <person name="Zhirakovskaya E."/>
        </authorList>
    </citation>
    <scope>NUCLEOTIDE SEQUENCE</scope>
</reference>
<dbReference type="AlphaFoldDB" id="A0A3B1B5L5"/>
<evidence type="ECO:0000313" key="1">
    <source>
        <dbReference type="EMBL" id="VAX07193.1"/>
    </source>
</evidence>
<sequence length="129" mass="14456">MARRNHVQSLSVRVIIQPMKKKLIKLNPLQKRTLALFQVLADNPESATLDIKTGEVTISYLPEVHGDHVHIGNYVVSGQDASGFSNEAVWRALERKGLIKSAFPIQATLTPQALKYDTGLRDQFEHSDH</sequence>
<organism evidence="1">
    <name type="scientific">hydrothermal vent metagenome</name>
    <dbReference type="NCBI Taxonomy" id="652676"/>
    <lineage>
        <taxon>unclassified sequences</taxon>
        <taxon>metagenomes</taxon>
        <taxon>ecological metagenomes</taxon>
    </lineage>
</organism>
<dbReference type="EMBL" id="UOFW01000198">
    <property type="protein sequence ID" value="VAX07193.1"/>
    <property type="molecule type" value="Genomic_DNA"/>
</dbReference>
<protein>
    <submittedName>
        <fullName evidence="1">Uncharacterized protein</fullName>
    </submittedName>
</protein>